<gene>
    <name evidence="2" type="ORF">ENM66_06235</name>
</gene>
<sequence length="254" mass="28483">MMNSVPFVDSHIHLHELSNNELSKLCKNNYVMLAVSDDISSSFKTIEIAKTCEKTIPAIGVHPWSIRREVSIEPLATIVSSGSVRFLGEVGLDKRFVPETFETQLKIFKEFVELAEIHELGMSIHAPDAWKEVLEVLKKGNVKVAIFHWYTGPINLLKEIVDEGYYIGVNVAAKMQKKHIDVIRATPLESLVTESDGPYRYRGMLLGPSLLPELISLIASIKGLSEYDVKVQVWDNFSKILKSVGISLISIQSF</sequence>
<name>A0A7J3Z8C5_9CREN</name>
<protein>
    <submittedName>
        <fullName evidence="2">TatD family deoxyribonuclease</fullName>
    </submittedName>
</protein>
<dbReference type="EMBL" id="DRYQ01000088">
    <property type="protein sequence ID" value="HHQ50931.1"/>
    <property type="molecule type" value="Genomic_DNA"/>
</dbReference>
<comment type="caution">
    <text evidence="2">The sequence shown here is derived from an EMBL/GenBank/DDBJ whole genome shotgun (WGS) entry which is preliminary data.</text>
</comment>
<dbReference type="InterPro" id="IPR032466">
    <property type="entry name" value="Metal_Hydrolase"/>
</dbReference>
<dbReference type="CDD" id="cd01310">
    <property type="entry name" value="TatD_DNAse"/>
    <property type="match status" value="1"/>
</dbReference>
<dbReference type="SUPFAM" id="SSF51556">
    <property type="entry name" value="Metallo-dependent hydrolases"/>
    <property type="match status" value="1"/>
</dbReference>
<keyword evidence="1" id="KW-0479">Metal-binding</keyword>
<dbReference type="Pfam" id="PF01026">
    <property type="entry name" value="TatD_DNase"/>
    <property type="match status" value="1"/>
</dbReference>
<dbReference type="Gene3D" id="3.20.20.140">
    <property type="entry name" value="Metal-dependent hydrolases"/>
    <property type="match status" value="1"/>
</dbReference>
<dbReference type="GO" id="GO:0046872">
    <property type="term" value="F:metal ion binding"/>
    <property type="evidence" value="ECO:0007669"/>
    <property type="project" value="UniProtKB-KW"/>
</dbReference>
<feature type="binding site" evidence="1">
    <location>
        <position position="196"/>
    </location>
    <ligand>
        <name>a divalent metal cation</name>
        <dbReference type="ChEBI" id="CHEBI:60240"/>
        <label>1</label>
    </ligand>
</feature>
<dbReference type="PANTHER" id="PTHR46124:SF2">
    <property type="entry name" value="D-AMINOACYL-TRNA DEACYLASE"/>
    <property type="match status" value="1"/>
</dbReference>
<feature type="binding site" evidence="1">
    <location>
        <position position="11"/>
    </location>
    <ligand>
        <name>a divalent metal cation</name>
        <dbReference type="ChEBI" id="CHEBI:60240"/>
        <label>1</label>
    </ligand>
</feature>
<dbReference type="InterPro" id="IPR001130">
    <property type="entry name" value="TatD-like"/>
</dbReference>
<feature type="binding site" evidence="1">
    <location>
        <position position="13"/>
    </location>
    <ligand>
        <name>a divalent metal cation</name>
        <dbReference type="ChEBI" id="CHEBI:60240"/>
        <label>1</label>
    </ligand>
</feature>
<feature type="binding site" evidence="1">
    <location>
        <position position="125"/>
    </location>
    <ligand>
        <name>a divalent metal cation</name>
        <dbReference type="ChEBI" id="CHEBI:60240"/>
        <label>2</label>
    </ligand>
</feature>
<feature type="binding site" evidence="1">
    <location>
        <position position="148"/>
    </location>
    <ligand>
        <name>a divalent metal cation</name>
        <dbReference type="ChEBI" id="CHEBI:60240"/>
        <label>2</label>
    </ligand>
</feature>
<dbReference type="GO" id="GO:0016788">
    <property type="term" value="F:hydrolase activity, acting on ester bonds"/>
    <property type="evidence" value="ECO:0007669"/>
    <property type="project" value="InterPro"/>
</dbReference>
<organism evidence="2">
    <name type="scientific">Ignisphaera aggregans</name>
    <dbReference type="NCBI Taxonomy" id="334771"/>
    <lineage>
        <taxon>Archaea</taxon>
        <taxon>Thermoproteota</taxon>
        <taxon>Thermoprotei</taxon>
        <taxon>Desulfurococcales</taxon>
        <taxon>Desulfurococcaceae</taxon>
        <taxon>Ignisphaera</taxon>
    </lineage>
</organism>
<dbReference type="PANTHER" id="PTHR46124">
    <property type="entry name" value="D-AMINOACYL-TRNA DEACYLASE"/>
    <property type="match status" value="1"/>
</dbReference>
<evidence type="ECO:0000256" key="1">
    <source>
        <dbReference type="PIRSR" id="PIRSR005902-1"/>
    </source>
</evidence>
<evidence type="ECO:0000313" key="2">
    <source>
        <dbReference type="EMBL" id="HHQ50931.1"/>
    </source>
</evidence>
<accession>A0A7J3Z8C5</accession>
<feature type="binding site" evidence="1">
    <location>
        <position position="89"/>
    </location>
    <ligand>
        <name>a divalent metal cation</name>
        <dbReference type="ChEBI" id="CHEBI:60240"/>
        <label>1</label>
    </ligand>
</feature>
<dbReference type="AlphaFoldDB" id="A0A7J3Z8C5"/>
<dbReference type="PIRSF" id="PIRSF005902">
    <property type="entry name" value="DNase_TatD"/>
    <property type="match status" value="1"/>
</dbReference>
<reference evidence="2" key="1">
    <citation type="journal article" date="2020" name="mSystems">
        <title>Genome- and Community-Level Interaction Insights into Carbon Utilization and Element Cycling Functions of Hydrothermarchaeota in Hydrothermal Sediment.</title>
        <authorList>
            <person name="Zhou Z."/>
            <person name="Liu Y."/>
            <person name="Xu W."/>
            <person name="Pan J."/>
            <person name="Luo Z.H."/>
            <person name="Li M."/>
        </authorList>
    </citation>
    <scope>NUCLEOTIDE SEQUENCE [LARGE SCALE GENOMIC DNA]</scope>
    <source>
        <strain evidence="2">SpSt-1105</strain>
    </source>
</reference>
<proteinExistence type="predicted"/>